<gene>
    <name evidence="2" type="ORF">CYMTET_52956</name>
</gene>
<dbReference type="AlphaFoldDB" id="A0AAE0EQI9"/>
<evidence type="ECO:0000313" key="3">
    <source>
        <dbReference type="Proteomes" id="UP001190700"/>
    </source>
</evidence>
<protein>
    <submittedName>
        <fullName evidence="2">Uncharacterized protein</fullName>
    </submittedName>
</protein>
<comment type="caution">
    <text evidence="2">The sequence shown here is derived from an EMBL/GenBank/DDBJ whole genome shotgun (WGS) entry which is preliminary data.</text>
</comment>
<dbReference type="Proteomes" id="UP001190700">
    <property type="component" value="Unassembled WGS sequence"/>
</dbReference>
<proteinExistence type="predicted"/>
<feature type="region of interest" description="Disordered" evidence="1">
    <location>
        <begin position="122"/>
        <end position="152"/>
    </location>
</feature>
<reference evidence="2 3" key="1">
    <citation type="journal article" date="2015" name="Genome Biol. Evol.">
        <title>Comparative Genomics of a Bacterivorous Green Alga Reveals Evolutionary Causalities and Consequences of Phago-Mixotrophic Mode of Nutrition.</title>
        <authorList>
            <person name="Burns J.A."/>
            <person name="Paasch A."/>
            <person name="Narechania A."/>
            <person name="Kim E."/>
        </authorList>
    </citation>
    <scope>NUCLEOTIDE SEQUENCE [LARGE SCALE GENOMIC DNA]</scope>
    <source>
        <strain evidence="2 3">PLY_AMNH</strain>
    </source>
</reference>
<evidence type="ECO:0000313" key="2">
    <source>
        <dbReference type="EMBL" id="KAK3236931.1"/>
    </source>
</evidence>
<accession>A0AAE0EQI9</accession>
<feature type="region of interest" description="Disordered" evidence="1">
    <location>
        <begin position="64"/>
        <end position="85"/>
    </location>
</feature>
<organism evidence="2 3">
    <name type="scientific">Cymbomonas tetramitiformis</name>
    <dbReference type="NCBI Taxonomy" id="36881"/>
    <lineage>
        <taxon>Eukaryota</taxon>
        <taxon>Viridiplantae</taxon>
        <taxon>Chlorophyta</taxon>
        <taxon>Pyramimonadophyceae</taxon>
        <taxon>Pyramimonadales</taxon>
        <taxon>Pyramimonadaceae</taxon>
        <taxon>Cymbomonas</taxon>
    </lineage>
</organism>
<dbReference type="EMBL" id="LGRX02034764">
    <property type="protein sequence ID" value="KAK3236931.1"/>
    <property type="molecule type" value="Genomic_DNA"/>
</dbReference>
<evidence type="ECO:0000256" key="1">
    <source>
        <dbReference type="SAM" id="MobiDB-lite"/>
    </source>
</evidence>
<keyword evidence="3" id="KW-1185">Reference proteome</keyword>
<sequence length="152" mass="16538">MASLKRTQWRFSGQRYMLEDAAEKEERGGLRRGEGVAQWRTGEGLALMSQAWEDALEETDYAMQAGRDGQEDEAARRASRLSLESTEAVRQDAEDLWAAEVQGVGLAEARCVARLLEGAAGNEETGGKGVCDERGGNEEVVGEVTTCRAPQS</sequence>
<name>A0AAE0EQI9_9CHLO</name>